<protein>
    <recommendedName>
        <fullName evidence="2">Reverse transcriptase Ty1/copia-type domain-containing protein</fullName>
    </recommendedName>
</protein>
<gene>
    <name evidence="3" type="ORF">PCOR1329_LOCUS85446</name>
</gene>
<reference evidence="3" key="1">
    <citation type="submission" date="2023-10" db="EMBL/GenBank/DDBJ databases">
        <authorList>
            <person name="Chen Y."/>
            <person name="Shah S."/>
            <person name="Dougan E. K."/>
            <person name="Thang M."/>
            <person name="Chan C."/>
        </authorList>
    </citation>
    <scope>NUCLEOTIDE SEQUENCE [LARGE SCALE GENOMIC DNA]</scope>
</reference>
<feature type="compositionally biased region" description="Low complexity" evidence="1">
    <location>
        <begin position="647"/>
        <end position="659"/>
    </location>
</feature>
<keyword evidence="4" id="KW-1185">Reference proteome</keyword>
<dbReference type="Proteomes" id="UP001189429">
    <property type="component" value="Unassembled WGS sequence"/>
</dbReference>
<name>A0ABN9YJH3_9DINO</name>
<evidence type="ECO:0000313" key="4">
    <source>
        <dbReference type="Proteomes" id="UP001189429"/>
    </source>
</evidence>
<sequence length="678" mass="75698">MSHRGPELDLCRPPEKRQKGNDTNDDMDFYVDLYKDKLDIVLGSDELQTVYFEHLCEENGKQVTETIAVPNMAESFLANQRRKDKVELTWSKMNAEERKEYEVAIAKEVDNWQQHQGLRPVPAERVQDAADVIRARWLFTRKSDGKAKARLVLLGYQTKALGKEPTASPTASRGARSVMLTVAAANHWKLIKGDVTSAFLQANQLEKGLFIEPDPVLRRAFDVKEGEVLKVMKPGYGIGEAPRHWWETVKVDFAELGLQACELEPCLWRVRFPKTSRLIGLAMAHVDDLILAGDNSHSLWASIFEQIRKLYEWGTWGDMIDDSIKSLEQCGVTIEENDQGFFLHQHAYADKIREVQPADGGRHRSTDTLRESDQTILRAFCGEVYWLGVNTVPFVLSWVAELQSKIPGGARNLFSAANNIVKLIKQRQRMGLQIYRHNSTTWPCPPGAMQPGPVGPTAIEGEKAKFTVLDWGSKKLRRVARSSLAAEVQEAGDAEGEQCMVRMVLSELLYNRSPTQERATLLKAIPAVLVTDCKAFYDGVVRSQSAGLGLGERRAAVEALALRNALDEGNAVVRWVHSRAQIADGLTKGNWQAFGVLKLFLEKQEWRLIYDEHFMSARKRAALGKGIFEPTAPGDSQVGQGGHREATPASTTATVRTTTGRISAKSVRPVLGLQQKSS</sequence>
<feature type="region of interest" description="Disordered" evidence="1">
    <location>
        <begin position="629"/>
        <end position="661"/>
    </location>
</feature>
<organism evidence="3 4">
    <name type="scientific">Prorocentrum cordatum</name>
    <dbReference type="NCBI Taxonomy" id="2364126"/>
    <lineage>
        <taxon>Eukaryota</taxon>
        <taxon>Sar</taxon>
        <taxon>Alveolata</taxon>
        <taxon>Dinophyceae</taxon>
        <taxon>Prorocentrales</taxon>
        <taxon>Prorocentraceae</taxon>
        <taxon>Prorocentrum</taxon>
    </lineage>
</organism>
<dbReference type="EMBL" id="CAUYUJ010022614">
    <property type="protein sequence ID" value="CAK0911609.1"/>
    <property type="molecule type" value="Genomic_DNA"/>
</dbReference>
<feature type="domain" description="Reverse transcriptase Ty1/copia-type" evidence="2">
    <location>
        <begin position="132"/>
        <end position="352"/>
    </location>
</feature>
<proteinExistence type="predicted"/>
<evidence type="ECO:0000313" key="3">
    <source>
        <dbReference type="EMBL" id="CAK0911609.1"/>
    </source>
</evidence>
<feature type="region of interest" description="Disordered" evidence="1">
    <location>
        <begin position="1"/>
        <end position="25"/>
    </location>
</feature>
<accession>A0ABN9YJH3</accession>
<evidence type="ECO:0000259" key="2">
    <source>
        <dbReference type="Pfam" id="PF07727"/>
    </source>
</evidence>
<dbReference type="Pfam" id="PF07727">
    <property type="entry name" value="RVT_2"/>
    <property type="match status" value="1"/>
</dbReference>
<comment type="caution">
    <text evidence="3">The sequence shown here is derived from an EMBL/GenBank/DDBJ whole genome shotgun (WGS) entry which is preliminary data.</text>
</comment>
<feature type="compositionally biased region" description="Basic and acidic residues" evidence="1">
    <location>
        <begin position="1"/>
        <end position="22"/>
    </location>
</feature>
<evidence type="ECO:0000256" key="1">
    <source>
        <dbReference type="SAM" id="MobiDB-lite"/>
    </source>
</evidence>
<dbReference type="InterPro" id="IPR013103">
    <property type="entry name" value="RVT_2"/>
</dbReference>